<proteinExistence type="predicted"/>
<reference evidence="1" key="1">
    <citation type="journal article" date="2016" name="Nat. Microbiol.">
        <title>Global phylogeography and evolutionary history of Shigella dysenteriae type 1.</title>
        <authorList>
            <person name="Njamkepo E."/>
            <person name="Fawal N."/>
            <person name="Tran-Dien A."/>
            <person name="Hawkey J."/>
            <person name="Strockbine N."/>
            <person name="Jenkins C."/>
            <person name="Talukder K.A."/>
            <person name="Bercion R."/>
            <person name="Kuleshov K."/>
            <person name="Kolinska R."/>
            <person name="Russell J.E."/>
            <person name="Kaftyreva L."/>
            <person name="Accou-Demartin M."/>
            <person name="Karas A."/>
            <person name="Vandenberg O."/>
            <person name="Mather A.E."/>
            <person name="Mason C.J."/>
            <person name="Page A.J."/>
            <person name="Ramamurthy T."/>
            <person name="Bizet C."/>
            <person name="Gamian A."/>
            <person name="Carle I."/>
            <person name="Sow A.G."/>
            <person name="Bouchier C."/>
            <person name="Wester A.L."/>
            <person name="Lejay-Collin M."/>
            <person name="Fonkoua M.C."/>
            <person name="Hello S.L."/>
            <person name="Blaser M.J."/>
            <person name="Jernberg C."/>
            <person name="Ruckly C."/>
            <person name="Merens A."/>
            <person name="Page A.L."/>
            <person name="Aslett M."/>
            <person name="Roggentin P."/>
            <person name="Fruth A."/>
            <person name="Denamur E."/>
            <person name="Venkatesan M."/>
            <person name="Bercovier H."/>
            <person name="Bodhidatta L."/>
            <person name="Chiou C.S."/>
            <person name="Clermont D."/>
            <person name="Colonna B."/>
            <person name="Egorova S."/>
            <person name="Pazhani G.P."/>
            <person name="Ezernitchi A.V."/>
            <person name="Guigon G."/>
            <person name="Harris S.R."/>
            <person name="Izumiya H."/>
            <person name="Korzeniowska-Kowal A."/>
            <person name="Lutynska A."/>
            <person name="Gouali M."/>
            <person name="Grimont F."/>
            <person name="Langendorf C."/>
            <person name="Marejkova M."/>
            <person name="Peterson L.A."/>
            <person name="Perez-Perez G."/>
            <person name="Ngandjio A."/>
            <person name="Podkolzin A."/>
            <person name="Souche E."/>
            <person name="Makarova M."/>
            <person name="Shipulin G.A."/>
            <person name="Ye C."/>
            <person name="Zemlickova H."/>
            <person name="Herpay M."/>
            <person name="Grimont P.A."/>
            <person name="Parkhill J."/>
            <person name="Sansonetti P."/>
            <person name="Holt K.E."/>
            <person name="Brisse S."/>
            <person name="Thomson N.R."/>
            <person name="Weill F.X."/>
        </authorList>
    </citation>
    <scope>NUCLEOTIDE SEQUENCE</scope>
    <source>
        <strain evidence="1">CAR10</strain>
        <plasmid evidence="1">pCAR10</plasmid>
    </source>
</reference>
<dbReference type="EMBL" id="KT754161">
    <property type="protein sequence ID" value="AMQ11609.1"/>
    <property type="molecule type" value="Genomic_DNA"/>
</dbReference>
<sequence>MTKNIPLKPRPAGKFIRVYVDGIVYEELRKIAKKDSRNIPKTAALKIEEALGMKE</sequence>
<protein>
    <submittedName>
        <fullName evidence="1">Uncharacterized protein</fullName>
    </submittedName>
</protein>
<evidence type="ECO:0000313" key="1">
    <source>
        <dbReference type="EMBL" id="AMQ11609.1"/>
    </source>
</evidence>
<accession>A0A142CM14</accession>
<geneLocation type="plasmid" evidence="1">
    <name>pCAR10</name>
</geneLocation>
<organism evidence="1">
    <name type="scientific">Shigella dysenteriae 1</name>
    <dbReference type="NCBI Taxonomy" id="984897"/>
    <lineage>
        <taxon>Bacteria</taxon>
        <taxon>Pseudomonadati</taxon>
        <taxon>Pseudomonadota</taxon>
        <taxon>Gammaproteobacteria</taxon>
        <taxon>Enterobacterales</taxon>
        <taxon>Enterobacteriaceae</taxon>
        <taxon>Shigella</taxon>
    </lineage>
</organism>
<dbReference type="AlphaFoldDB" id="A0A142CM14"/>
<dbReference type="RefSeq" id="WP_157187929.1">
    <property type="nucleotide sequence ID" value="NZ_KT754161.1"/>
</dbReference>
<keyword evidence="1" id="KW-0614">Plasmid</keyword>
<name>A0A142CM14_SHIDY</name>